<name>A0A916UY32_9BURK</name>
<protein>
    <recommendedName>
        <fullName evidence="4">Lipoprotein</fullName>
    </recommendedName>
</protein>
<comment type="caution">
    <text evidence="2">The sequence shown here is derived from an EMBL/GenBank/DDBJ whole genome shotgun (WGS) entry which is preliminary data.</text>
</comment>
<proteinExistence type="predicted"/>
<feature type="signal peptide" evidence="1">
    <location>
        <begin position="1"/>
        <end position="23"/>
    </location>
</feature>
<gene>
    <name evidence="2" type="ORF">GCM10011396_45840</name>
</gene>
<dbReference type="NCBIfam" id="NF047637">
    <property type="entry name" value="lipo_CC0125"/>
    <property type="match status" value="1"/>
</dbReference>
<sequence>MKLRNLLQILAISSGTLFLGACASNYTASPGFGMAGYSSRDIDPTTVEVRYLSGAVAGTEILKEYVLYRSASIAIERGYDAFRIIDSGAYSVRSQHGYTSTATATIKMFRRDKEEDPMGKKIQTTIFWPQEFNKAAVYMASEVKSSLEKNIRKD</sequence>
<accession>A0A916UY32</accession>
<evidence type="ECO:0008006" key="4">
    <source>
        <dbReference type="Google" id="ProtNLM"/>
    </source>
</evidence>
<dbReference type="EMBL" id="BMED01000006">
    <property type="protein sequence ID" value="GGC93394.1"/>
    <property type="molecule type" value="Genomic_DNA"/>
</dbReference>
<organism evidence="2 3">
    <name type="scientific">Undibacterium terreum</name>
    <dbReference type="NCBI Taxonomy" id="1224302"/>
    <lineage>
        <taxon>Bacteria</taxon>
        <taxon>Pseudomonadati</taxon>
        <taxon>Pseudomonadota</taxon>
        <taxon>Betaproteobacteria</taxon>
        <taxon>Burkholderiales</taxon>
        <taxon>Oxalobacteraceae</taxon>
        <taxon>Undibacterium</taxon>
    </lineage>
</organism>
<evidence type="ECO:0000256" key="1">
    <source>
        <dbReference type="SAM" id="SignalP"/>
    </source>
</evidence>
<dbReference type="AlphaFoldDB" id="A0A916UY32"/>
<dbReference type="RefSeq" id="WP_188568484.1">
    <property type="nucleotide sequence ID" value="NZ_BMED01000006.1"/>
</dbReference>
<evidence type="ECO:0000313" key="2">
    <source>
        <dbReference type="EMBL" id="GGC93394.1"/>
    </source>
</evidence>
<reference evidence="2" key="2">
    <citation type="submission" date="2020-09" db="EMBL/GenBank/DDBJ databases">
        <authorList>
            <person name="Sun Q."/>
            <person name="Zhou Y."/>
        </authorList>
    </citation>
    <scope>NUCLEOTIDE SEQUENCE</scope>
    <source>
        <strain evidence="2">CGMCC 1.10998</strain>
    </source>
</reference>
<keyword evidence="1" id="KW-0732">Signal</keyword>
<reference evidence="2" key="1">
    <citation type="journal article" date="2014" name="Int. J. Syst. Evol. Microbiol.">
        <title>Complete genome sequence of Corynebacterium casei LMG S-19264T (=DSM 44701T), isolated from a smear-ripened cheese.</title>
        <authorList>
            <consortium name="US DOE Joint Genome Institute (JGI-PGF)"/>
            <person name="Walter F."/>
            <person name="Albersmeier A."/>
            <person name="Kalinowski J."/>
            <person name="Ruckert C."/>
        </authorList>
    </citation>
    <scope>NUCLEOTIDE SEQUENCE</scope>
    <source>
        <strain evidence="2">CGMCC 1.10998</strain>
    </source>
</reference>
<keyword evidence="3" id="KW-1185">Reference proteome</keyword>
<evidence type="ECO:0000313" key="3">
    <source>
        <dbReference type="Proteomes" id="UP000637423"/>
    </source>
</evidence>
<dbReference type="Proteomes" id="UP000637423">
    <property type="component" value="Unassembled WGS sequence"/>
</dbReference>
<feature type="chain" id="PRO_5037471118" description="Lipoprotein" evidence="1">
    <location>
        <begin position="24"/>
        <end position="154"/>
    </location>
</feature>
<dbReference type="PROSITE" id="PS51257">
    <property type="entry name" value="PROKAR_LIPOPROTEIN"/>
    <property type="match status" value="1"/>
</dbReference>